<sequence length="345" mass="39393">MEKIKKIIILELLICIIIFLNTNSQKGIPEKLSSYNFFLGDLKNLQPNQRIIPYELNSSLFTDYASKLRFIKLPEGKTIPYNSTEVLNFPEGTILIKNFYYPFDERKPEMGRRIIETRLLIHQSTGWKAYPYIWNEEQTDAILEITGETIPVSYVNLNGKKVNINYEVPNINQCKGCHEVAGKMSPIGPSARQLNKETIIDGYHQNQLTKWKELGILQIGKDELKNAPQLVDYLDESKSLSERTNAYLDINCAHCHNEKGPAKNSGLFLNWNNLNVSSYGHLKSPVAAGRGSGNLKYDIVPGKPLESILFYRMNSTDPGIMMPEMGRTMVHKEGVELIRRWIRGL</sequence>
<name>A0A437PQT5_9BACT</name>
<evidence type="ECO:0000313" key="1">
    <source>
        <dbReference type="EMBL" id="RVU24614.1"/>
    </source>
</evidence>
<keyword evidence="2" id="KW-1185">Reference proteome</keyword>
<dbReference type="EMBL" id="SACY01000003">
    <property type="protein sequence ID" value="RVU24614.1"/>
    <property type="molecule type" value="Genomic_DNA"/>
</dbReference>
<accession>A0A437PQT5</accession>
<dbReference type="AlphaFoldDB" id="A0A437PQT5"/>
<organism evidence="1 2">
    <name type="scientific">Sandaracinomonas limnophila</name>
    <dbReference type="NCBI Taxonomy" id="1862386"/>
    <lineage>
        <taxon>Bacteria</taxon>
        <taxon>Pseudomonadati</taxon>
        <taxon>Bacteroidota</taxon>
        <taxon>Cytophagia</taxon>
        <taxon>Cytophagales</taxon>
        <taxon>Flectobacillaceae</taxon>
        <taxon>Sandaracinomonas</taxon>
    </lineage>
</organism>
<dbReference type="RefSeq" id="WP_127803489.1">
    <property type="nucleotide sequence ID" value="NZ_SACY01000003.1"/>
</dbReference>
<dbReference type="InterPro" id="IPR022269">
    <property type="entry name" value="SO_2930-like_C"/>
</dbReference>
<gene>
    <name evidence="1" type="ORF">EOJ36_06275</name>
</gene>
<dbReference type="NCBIfam" id="TIGR03806">
    <property type="entry name" value="chp_HNE_0200"/>
    <property type="match status" value="1"/>
</dbReference>
<proteinExistence type="predicted"/>
<comment type="caution">
    <text evidence="1">The sequence shown here is derived from an EMBL/GenBank/DDBJ whole genome shotgun (WGS) entry which is preliminary data.</text>
</comment>
<protein>
    <submittedName>
        <fullName evidence="1">Uncharacterized protein</fullName>
    </submittedName>
</protein>
<evidence type="ECO:0000313" key="2">
    <source>
        <dbReference type="Proteomes" id="UP000282832"/>
    </source>
</evidence>
<reference evidence="1 2" key="1">
    <citation type="submission" date="2019-01" db="EMBL/GenBank/DDBJ databases">
        <authorList>
            <person name="Chen W.-M."/>
        </authorList>
    </citation>
    <scope>NUCLEOTIDE SEQUENCE [LARGE SCALE GENOMIC DNA]</scope>
    <source>
        <strain evidence="1 2">FSY-15</strain>
    </source>
</reference>
<dbReference type="Proteomes" id="UP000282832">
    <property type="component" value="Unassembled WGS sequence"/>
</dbReference>
<dbReference type="OrthoDB" id="338827at2"/>